<sequence>MKNHHNDNMRSIRLSSNMLTTLAAYNDSQKSLLPYLAGVNKGDLPSNNPSKSSPTLRLLRLGPKFTKAMKAKLRLGARILQVGGMSNMFKLHFGFKEGEQLLKVSRCNLSTTTGPIAGVLFITTYKVAFCSDKSINVSSSTGESLSIQYKVSIPLEKINRAYERENARKQSTKYIQIVTLDKFDFWFMGFSRCRKTLDYLNEAIIRAAVLNRGQFE</sequence>
<organism evidence="3 4">
    <name type="scientific">Lithospermum erythrorhizon</name>
    <name type="common">Purple gromwell</name>
    <name type="synonym">Lithospermum officinale var. erythrorhizon</name>
    <dbReference type="NCBI Taxonomy" id="34254"/>
    <lineage>
        <taxon>Eukaryota</taxon>
        <taxon>Viridiplantae</taxon>
        <taxon>Streptophyta</taxon>
        <taxon>Embryophyta</taxon>
        <taxon>Tracheophyta</taxon>
        <taxon>Spermatophyta</taxon>
        <taxon>Magnoliopsida</taxon>
        <taxon>eudicotyledons</taxon>
        <taxon>Gunneridae</taxon>
        <taxon>Pentapetalae</taxon>
        <taxon>asterids</taxon>
        <taxon>lamiids</taxon>
        <taxon>Boraginales</taxon>
        <taxon>Boraginaceae</taxon>
        <taxon>Boraginoideae</taxon>
        <taxon>Lithospermeae</taxon>
        <taxon>Lithospermum</taxon>
    </lineage>
</organism>
<dbReference type="InterPro" id="IPR037848">
    <property type="entry name" value="GEM-like"/>
</dbReference>
<dbReference type="AlphaFoldDB" id="A0AAV3RUM3"/>
<evidence type="ECO:0000313" key="4">
    <source>
        <dbReference type="Proteomes" id="UP001454036"/>
    </source>
</evidence>
<protein>
    <recommendedName>
        <fullName evidence="2">GRAM domain-containing protein</fullName>
    </recommendedName>
</protein>
<accession>A0AAV3RUM3</accession>
<gene>
    <name evidence="3" type="ORF">LIER_31436</name>
</gene>
<dbReference type="Gene3D" id="2.30.29.30">
    <property type="entry name" value="Pleckstrin-homology domain (PH domain)/Phosphotyrosine-binding domain (PTB)"/>
    <property type="match status" value="1"/>
</dbReference>
<dbReference type="EMBL" id="BAABME010011687">
    <property type="protein sequence ID" value="GAA0184144.1"/>
    <property type="molecule type" value="Genomic_DNA"/>
</dbReference>
<keyword evidence="4" id="KW-1185">Reference proteome</keyword>
<comment type="similarity">
    <text evidence="1">Belongs to the GEM family.</text>
</comment>
<dbReference type="InterPro" id="IPR011993">
    <property type="entry name" value="PH-like_dom_sf"/>
</dbReference>
<feature type="domain" description="GRAM" evidence="2">
    <location>
        <begin position="87"/>
        <end position="165"/>
    </location>
</feature>
<reference evidence="3 4" key="1">
    <citation type="submission" date="2024-01" db="EMBL/GenBank/DDBJ databases">
        <title>The complete chloroplast genome sequence of Lithospermum erythrorhizon: insights into the phylogenetic relationship among Boraginaceae species and the maternal lineages of purple gromwells.</title>
        <authorList>
            <person name="Okada T."/>
            <person name="Watanabe K."/>
        </authorList>
    </citation>
    <scope>NUCLEOTIDE SEQUENCE [LARGE SCALE GENOMIC DNA]</scope>
</reference>
<dbReference type="SMART" id="SM00568">
    <property type="entry name" value="GRAM"/>
    <property type="match status" value="1"/>
</dbReference>
<evidence type="ECO:0000313" key="3">
    <source>
        <dbReference type="EMBL" id="GAA0184144.1"/>
    </source>
</evidence>
<name>A0AAV3RUM3_LITER</name>
<dbReference type="InterPro" id="IPR004182">
    <property type="entry name" value="GRAM"/>
</dbReference>
<evidence type="ECO:0000256" key="1">
    <source>
        <dbReference type="ARBA" id="ARBA00009414"/>
    </source>
</evidence>
<dbReference type="Pfam" id="PF02893">
    <property type="entry name" value="GRAM"/>
    <property type="match status" value="1"/>
</dbReference>
<proteinExistence type="inferred from homology"/>
<dbReference type="Proteomes" id="UP001454036">
    <property type="component" value="Unassembled WGS sequence"/>
</dbReference>
<dbReference type="PANTHER" id="PTHR31969">
    <property type="entry name" value="GEM-LIKE PROTEIN 2"/>
    <property type="match status" value="1"/>
</dbReference>
<comment type="caution">
    <text evidence="3">The sequence shown here is derived from an EMBL/GenBank/DDBJ whole genome shotgun (WGS) entry which is preliminary data.</text>
</comment>
<evidence type="ECO:0000259" key="2">
    <source>
        <dbReference type="SMART" id="SM00568"/>
    </source>
</evidence>